<dbReference type="InParanoid" id="I7MIK9"/>
<dbReference type="KEGG" id="tet:TTHERM_00237550"/>
<reference evidence="2" key="1">
    <citation type="journal article" date="2006" name="PLoS Biol.">
        <title>Macronuclear genome sequence of the ciliate Tetrahymena thermophila, a model eukaryote.</title>
        <authorList>
            <person name="Eisen J.A."/>
            <person name="Coyne R.S."/>
            <person name="Wu M."/>
            <person name="Wu D."/>
            <person name="Thiagarajan M."/>
            <person name="Wortman J.R."/>
            <person name="Badger J.H."/>
            <person name="Ren Q."/>
            <person name="Amedeo P."/>
            <person name="Jones K.M."/>
            <person name="Tallon L.J."/>
            <person name="Delcher A.L."/>
            <person name="Salzberg S.L."/>
            <person name="Silva J.C."/>
            <person name="Haas B.J."/>
            <person name="Majoros W.H."/>
            <person name="Farzad M."/>
            <person name="Carlton J.M."/>
            <person name="Smith R.K. Jr."/>
            <person name="Garg J."/>
            <person name="Pearlman R.E."/>
            <person name="Karrer K.M."/>
            <person name="Sun L."/>
            <person name="Manning G."/>
            <person name="Elde N.C."/>
            <person name="Turkewitz A.P."/>
            <person name="Asai D.J."/>
            <person name="Wilkes D.E."/>
            <person name="Wang Y."/>
            <person name="Cai H."/>
            <person name="Collins K."/>
            <person name="Stewart B.A."/>
            <person name="Lee S.R."/>
            <person name="Wilamowska K."/>
            <person name="Weinberg Z."/>
            <person name="Ruzzo W.L."/>
            <person name="Wloga D."/>
            <person name="Gaertig J."/>
            <person name="Frankel J."/>
            <person name="Tsao C.-C."/>
            <person name="Gorovsky M.A."/>
            <person name="Keeling P.J."/>
            <person name="Waller R.F."/>
            <person name="Patron N.J."/>
            <person name="Cherry J.M."/>
            <person name="Stover N.A."/>
            <person name="Krieger C.J."/>
            <person name="del Toro C."/>
            <person name="Ryder H.F."/>
            <person name="Williamson S.C."/>
            <person name="Barbeau R.A."/>
            <person name="Hamilton E.P."/>
            <person name="Orias E."/>
        </authorList>
    </citation>
    <scope>NUCLEOTIDE SEQUENCE [LARGE SCALE GENOMIC DNA]</scope>
    <source>
        <strain evidence="2">SB210</strain>
    </source>
</reference>
<dbReference type="AlphaFoldDB" id="I7MIK9"/>
<evidence type="ECO:0000313" key="1">
    <source>
        <dbReference type="EMBL" id="EAS04540.2"/>
    </source>
</evidence>
<evidence type="ECO:0000313" key="2">
    <source>
        <dbReference type="Proteomes" id="UP000009168"/>
    </source>
</evidence>
<keyword evidence="2" id="KW-1185">Reference proteome</keyword>
<protein>
    <submittedName>
        <fullName evidence="1">Uncharacterized protein</fullName>
    </submittedName>
</protein>
<accession>I7MIK9</accession>
<organism evidence="1 2">
    <name type="scientific">Tetrahymena thermophila (strain SB210)</name>
    <dbReference type="NCBI Taxonomy" id="312017"/>
    <lineage>
        <taxon>Eukaryota</taxon>
        <taxon>Sar</taxon>
        <taxon>Alveolata</taxon>
        <taxon>Ciliophora</taxon>
        <taxon>Intramacronucleata</taxon>
        <taxon>Oligohymenophorea</taxon>
        <taxon>Hymenostomatida</taxon>
        <taxon>Tetrahymenina</taxon>
        <taxon>Tetrahymenidae</taxon>
        <taxon>Tetrahymena</taxon>
    </lineage>
</organism>
<proteinExistence type="predicted"/>
<dbReference type="EMBL" id="GG662443">
    <property type="protein sequence ID" value="EAS04540.2"/>
    <property type="molecule type" value="Genomic_DNA"/>
</dbReference>
<gene>
    <name evidence="1" type="ORF">TTHERM_00237550</name>
</gene>
<name>I7MIK9_TETTS</name>
<dbReference type="GeneID" id="7829184"/>
<sequence>MIEDRQQHSFSQLTQQSPSLTLLEAQEQNNQHQQKIYEEFSGDSLSTTHNKQNSSINIHPLQSIEFITEDMGLDANCTDTPSQLHFLQQKAINTLSLCKKAQQTKQIAVQANYIYIPTQYQLKILNSPSTQYTYNLGGEMVIDLRWVMNNMDDETLNGIDTSFHKMCPNTYTLQNKSLMLQLEQRQQPLFQFKFLPQMLYSLGTAKALQMAKLVEQYQQYVDYKRQQLQSKQEEINEIDKTTRRESSYQNAKAILSKQNPNEFFCSYIGFGDEEDFYTQKAQCFSPLLLEILGVSSEEMAKIALRKGSISFFDWKTQFNISMGRLMMVSKENSQRGYQKQEVEIMTFDGFRIKSTIQFEYYPLNQNLLPYSNQGSSEVKYLLIDYLVIMKFSFHPLALRQLMLYRQSDASKTYKQSQLEEEFQESVFSSMFLEKYYEKELENLGQKKKKIRKTKAKAQEEMSYFSKLQKNKFQISQN</sequence>
<dbReference type="RefSeq" id="XP_001024785.2">
    <property type="nucleotide sequence ID" value="XM_001024785.2"/>
</dbReference>
<dbReference type="Proteomes" id="UP000009168">
    <property type="component" value="Unassembled WGS sequence"/>
</dbReference>